<evidence type="ECO:0000313" key="2">
    <source>
        <dbReference type="EMBL" id="KIW09215.1"/>
    </source>
</evidence>
<keyword evidence="3" id="KW-1185">Reference proteome</keyword>
<organism evidence="2 3">
    <name type="scientific">Verruconis gallopava</name>
    <dbReference type="NCBI Taxonomy" id="253628"/>
    <lineage>
        <taxon>Eukaryota</taxon>
        <taxon>Fungi</taxon>
        <taxon>Dikarya</taxon>
        <taxon>Ascomycota</taxon>
        <taxon>Pezizomycotina</taxon>
        <taxon>Dothideomycetes</taxon>
        <taxon>Pleosporomycetidae</taxon>
        <taxon>Venturiales</taxon>
        <taxon>Sympoventuriaceae</taxon>
        <taxon>Verruconis</taxon>
    </lineage>
</organism>
<dbReference type="InParanoid" id="A0A0D2ARR1"/>
<evidence type="ECO:0000313" key="3">
    <source>
        <dbReference type="Proteomes" id="UP000053259"/>
    </source>
</evidence>
<feature type="region of interest" description="Disordered" evidence="1">
    <location>
        <begin position="50"/>
        <end position="92"/>
    </location>
</feature>
<accession>A0A0D2ARR1</accession>
<evidence type="ECO:0000256" key="1">
    <source>
        <dbReference type="SAM" id="MobiDB-lite"/>
    </source>
</evidence>
<feature type="compositionally biased region" description="Basic and acidic residues" evidence="1">
    <location>
        <begin position="142"/>
        <end position="154"/>
    </location>
</feature>
<feature type="compositionally biased region" description="Low complexity" evidence="1">
    <location>
        <begin position="60"/>
        <end position="79"/>
    </location>
</feature>
<name>A0A0D2ARR1_9PEZI</name>
<gene>
    <name evidence="2" type="ORF">PV09_00142</name>
</gene>
<feature type="region of interest" description="Disordered" evidence="1">
    <location>
        <begin position="142"/>
        <end position="165"/>
    </location>
</feature>
<dbReference type="AlphaFoldDB" id="A0A0D2ARR1"/>
<sequence>MPRIYSNTAASRSEIYISEPTLIGSSNIGLDPGCVAPSCLAMPPSPFSLEAGRPFSPRPSTSSGYSIHSHSHSRSSSLSTPRYASPPSPLAPFTHATANQSFFCPSTGSKKCKQDCPVCRPALRPEKSSGFSSLRRRYAEWRSQRQQLKVEDRQNGLPEIRISTF</sequence>
<dbReference type="VEuPathDB" id="FungiDB:PV09_00142"/>
<protein>
    <submittedName>
        <fullName evidence="2">Uncharacterized protein</fullName>
    </submittedName>
</protein>
<dbReference type="GeneID" id="27308115"/>
<proteinExistence type="predicted"/>
<reference evidence="2 3" key="1">
    <citation type="submission" date="2015-01" db="EMBL/GenBank/DDBJ databases">
        <title>The Genome Sequence of Ochroconis gallopava CBS43764.</title>
        <authorList>
            <consortium name="The Broad Institute Genomics Platform"/>
            <person name="Cuomo C."/>
            <person name="de Hoog S."/>
            <person name="Gorbushina A."/>
            <person name="Stielow B."/>
            <person name="Teixiera M."/>
            <person name="Abouelleil A."/>
            <person name="Chapman S.B."/>
            <person name="Priest M."/>
            <person name="Young S.K."/>
            <person name="Wortman J."/>
            <person name="Nusbaum C."/>
            <person name="Birren B."/>
        </authorList>
    </citation>
    <scope>NUCLEOTIDE SEQUENCE [LARGE SCALE GENOMIC DNA]</scope>
    <source>
        <strain evidence="2 3">CBS 43764</strain>
    </source>
</reference>
<dbReference type="RefSeq" id="XP_016219084.1">
    <property type="nucleotide sequence ID" value="XM_016352827.1"/>
</dbReference>
<dbReference type="HOGENOM" id="CLU_1612085_0_0_1"/>
<dbReference type="EMBL" id="KN847529">
    <property type="protein sequence ID" value="KIW09215.1"/>
    <property type="molecule type" value="Genomic_DNA"/>
</dbReference>
<dbReference type="Proteomes" id="UP000053259">
    <property type="component" value="Unassembled WGS sequence"/>
</dbReference>